<comment type="caution">
    <text evidence="1">The sequence shown here is derived from an EMBL/GenBank/DDBJ whole genome shotgun (WGS) entry which is preliminary data.</text>
</comment>
<dbReference type="Proteomes" id="UP000018888">
    <property type="component" value="Unassembled WGS sequence"/>
</dbReference>
<reference evidence="1 2" key="2">
    <citation type="journal article" date="2018" name="New Phytol.">
        <title>High intraspecific genome diversity in the model arbuscular mycorrhizal symbiont Rhizophagus irregularis.</title>
        <authorList>
            <person name="Chen E.C.H."/>
            <person name="Morin E."/>
            <person name="Beaudet D."/>
            <person name="Noel J."/>
            <person name="Yildirir G."/>
            <person name="Ndikumana S."/>
            <person name="Charron P."/>
            <person name="St-Onge C."/>
            <person name="Giorgi J."/>
            <person name="Kruger M."/>
            <person name="Marton T."/>
            <person name="Ropars J."/>
            <person name="Grigoriev I.V."/>
            <person name="Hainaut M."/>
            <person name="Henrissat B."/>
            <person name="Roux C."/>
            <person name="Martin F."/>
            <person name="Corradi N."/>
        </authorList>
    </citation>
    <scope>NUCLEOTIDE SEQUENCE [LARGE SCALE GENOMIC DNA]</scope>
    <source>
        <strain evidence="1 2">DAOM 197198</strain>
    </source>
</reference>
<accession>A0A2P4P4Z8</accession>
<proteinExistence type="predicted"/>
<dbReference type="AlphaFoldDB" id="A0A2P4P4Z8"/>
<dbReference type="EMBL" id="AUPC02000388">
    <property type="protein sequence ID" value="POG60458.1"/>
    <property type="molecule type" value="Genomic_DNA"/>
</dbReference>
<reference evidence="1 2" key="1">
    <citation type="journal article" date="2013" name="Proc. Natl. Acad. Sci. U.S.A.">
        <title>Genome of an arbuscular mycorrhizal fungus provides insight into the oldest plant symbiosis.</title>
        <authorList>
            <person name="Tisserant E."/>
            <person name="Malbreil M."/>
            <person name="Kuo A."/>
            <person name="Kohler A."/>
            <person name="Symeonidi A."/>
            <person name="Balestrini R."/>
            <person name="Charron P."/>
            <person name="Duensing N."/>
            <person name="Frei Dit Frey N."/>
            <person name="Gianinazzi-Pearson V."/>
            <person name="Gilbert L.B."/>
            <person name="Handa Y."/>
            <person name="Herr J.R."/>
            <person name="Hijri M."/>
            <person name="Koul R."/>
            <person name="Kawaguchi M."/>
            <person name="Krajinski F."/>
            <person name="Lammers P.J."/>
            <person name="Masclaux F.G."/>
            <person name="Murat C."/>
            <person name="Morin E."/>
            <person name="Ndikumana S."/>
            <person name="Pagni M."/>
            <person name="Petitpierre D."/>
            <person name="Requena N."/>
            <person name="Rosikiewicz P."/>
            <person name="Riley R."/>
            <person name="Saito K."/>
            <person name="San Clemente H."/>
            <person name="Shapiro H."/>
            <person name="van Tuinen D."/>
            <person name="Becard G."/>
            <person name="Bonfante P."/>
            <person name="Paszkowski U."/>
            <person name="Shachar-Hill Y.Y."/>
            <person name="Tuskan G.A."/>
            <person name="Young P.W."/>
            <person name="Sanders I.R."/>
            <person name="Henrissat B."/>
            <person name="Rensing S.A."/>
            <person name="Grigoriev I.V."/>
            <person name="Corradi N."/>
            <person name="Roux C."/>
            <person name="Martin F."/>
        </authorList>
    </citation>
    <scope>NUCLEOTIDE SEQUENCE [LARGE SCALE GENOMIC DNA]</scope>
    <source>
        <strain evidence="1 2">DAOM 197198</strain>
    </source>
</reference>
<sequence>MEHAILIALLEQITLILEESNILLEVYIDKDLDSNKTLANISIISEIYYADLKHATDASKNIQKNLLKKQYIRYYNFE</sequence>
<organism evidence="1 2">
    <name type="scientific">Rhizophagus irregularis (strain DAOM 181602 / DAOM 197198 / MUCL 43194)</name>
    <name type="common">Arbuscular mycorrhizal fungus</name>
    <name type="synonym">Glomus intraradices</name>
    <dbReference type="NCBI Taxonomy" id="747089"/>
    <lineage>
        <taxon>Eukaryota</taxon>
        <taxon>Fungi</taxon>
        <taxon>Fungi incertae sedis</taxon>
        <taxon>Mucoromycota</taxon>
        <taxon>Glomeromycotina</taxon>
        <taxon>Glomeromycetes</taxon>
        <taxon>Glomerales</taxon>
        <taxon>Glomeraceae</taxon>
        <taxon>Rhizophagus</taxon>
    </lineage>
</organism>
<name>A0A2P4P4Z8_RHIID</name>
<gene>
    <name evidence="1" type="ORF">GLOIN_2v1787810</name>
</gene>
<evidence type="ECO:0000313" key="2">
    <source>
        <dbReference type="Proteomes" id="UP000018888"/>
    </source>
</evidence>
<protein>
    <submittedName>
        <fullName evidence="1">Uncharacterized protein</fullName>
    </submittedName>
</protein>
<evidence type="ECO:0000313" key="1">
    <source>
        <dbReference type="EMBL" id="POG60458.1"/>
    </source>
</evidence>
<keyword evidence="2" id="KW-1185">Reference proteome</keyword>